<sequence>MARVFLDFEASSLERHGVPIEVGWSFENGEGPDENHLIHPAPGWDDWSAEAEAVHGIPRARLLSEGEPHGAVANRLLEALRGHDILASAPSWDGHWLSLLLRAAGLPRHALRLRDTEEAQAEAAAALLRDGGFTPGEVAERLPAVLAAEREVPLGPPAHRALEDALREREVFRRILARAAAEVAGRGEAAGDRRGAGAA</sequence>
<accession>A0ABV6JRP5</accession>
<dbReference type="InterPro" id="IPR012337">
    <property type="entry name" value="RNaseH-like_sf"/>
</dbReference>
<comment type="caution">
    <text evidence="1">The sequence shown here is derived from an EMBL/GenBank/DDBJ whole genome shotgun (WGS) entry which is preliminary data.</text>
</comment>
<dbReference type="RefSeq" id="WP_377044163.1">
    <property type="nucleotide sequence ID" value="NZ_JBHLUN010000006.1"/>
</dbReference>
<evidence type="ECO:0000313" key="2">
    <source>
        <dbReference type="Proteomes" id="UP001589865"/>
    </source>
</evidence>
<keyword evidence="2" id="KW-1185">Reference proteome</keyword>
<name>A0ABV6JRP5_9PROT</name>
<reference evidence="1 2" key="1">
    <citation type="submission" date="2024-09" db="EMBL/GenBank/DDBJ databases">
        <authorList>
            <person name="Sun Q."/>
            <person name="Mori K."/>
        </authorList>
    </citation>
    <scope>NUCLEOTIDE SEQUENCE [LARGE SCALE GENOMIC DNA]</scope>
    <source>
        <strain evidence="1 2">TBRC 5777</strain>
    </source>
</reference>
<evidence type="ECO:0000313" key="1">
    <source>
        <dbReference type="EMBL" id="MFC0408408.1"/>
    </source>
</evidence>
<dbReference type="SUPFAM" id="SSF53098">
    <property type="entry name" value="Ribonuclease H-like"/>
    <property type="match status" value="1"/>
</dbReference>
<dbReference type="InterPro" id="IPR036397">
    <property type="entry name" value="RNaseH_sf"/>
</dbReference>
<organism evidence="1 2">
    <name type="scientific">Roseomonas elaeocarpi</name>
    <dbReference type="NCBI Taxonomy" id="907779"/>
    <lineage>
        <taxon>Bacteria</taxon>
        <taxon>Pseudomonadati</taxon>
        <taxon>Pseudomonadota</taxon>
        <taxon>Alphaproteobacteria</taxon>
        <taxon>Acetobacterales</taxon>
        <taxon>Roseomonadaceae</taxon>
        <taxon>Roseomonas</taxon>
    </lineage>
</organism>
<gene>
    <name evidence="1" type="ORF">ACFFGY_09130</name>
</gene>
<dbReference type="EMBL" id="JBHLUN010000006">
    <property type="protein sequence ID" value="MFC0408408.1"/>
    <property type="molecule type" value="Genomic_DNA"/>
</dbReference>
<proteinExistence type="predicted"/>
<dbReference type="Gene3D" id="3.30.420.10">
    <property type="entry name" value="Ribonuclease H-like superfamily/Ribonuclease H"/>
    <property type="match status" value="1"/>
</dbReference>
<dbReference type="Proteomes" id="UP001589865">
    <property type="component" value="Unassembled WGS sequence"/>
</dbReference>
<protein>
    <submittedName>
        <fullName evidence="1">Transcriptional regulator</fullName>
    </submittedName>
</protein>